<comment type="caution">
    <text evidence="4">The sequence shown here is derived from an EMBL/GenBank/DDBJ whole genome shotgun (WGS) entry which is preliminary data.</text>
</comment>
<proteinExistence type="predicted"/>
<organism evidence="4 5">
    <name type="scientific">Nocardioides mangrovicus</name>
    <dbReference type="NCBI Taxonomy" id="2478913"/>
    <lineage>
        <taxon>Bacteria</taxon>
        <taxon>Bacillati</taxon>
        <taxon>Actinomycetota</taxon>
        <taxon>Actinomycetes</taxon>
        <taxon>Propionibacteriales</taxon>
        <taxon>Nocardioidaceae</taxon>
        <taxon>Nocardioides</taxon>
    </lineage>
</organism>
<keyword evidence="2" id="KW-0472">Membrane</keyword>
<dbReference type="EMBL" id="RDBE01000010">
    <property type="protein sequence ID" value="RLV48079.1"/>
    <property type="molecule type" value="Genomic_DNA"/>
</dbReference>
<feature type="compositionally biased region" description="Basic and acidic residues" evidence="1">
    <location>
        <begin position="1"/>
        <end position="19"/>
    </location>
</feature>
<evidence type="ECO:0000256" key="1">
    <source>
        <dbReference type="SAM" id="MobiDB-lite"/>
    </source>
</evidence>
<feature type="compositionally biased region" description="Low complexity" evidence="1">
    <location>
        <begin position="20"/>
        <end position="36"/>
    </location>
</feature>
<feature type="region of interest" description="Disordered" evidence="1">
    <location>
        <begin position="1"/>
        <end position="63"/>
    </location>
</feature>
<dbReference type="Proteomes" id="UP000281708">
    <property type="component" value="Unassembled WGS sequence"/>
</dbReference>
<dbReference type="Pfam" id="PF12089">
    <property type="entry name" value="DUF3566"/>
    <property type="match status" value="1"/>
</dbReference>
<evidence type="ECO:0000256" key="2">
    <source>
        <dbReference type="SAM" id="Phobius"/>
    </source>
</evidence>
<keyword evidence="5" id="KW-1185">Reference proteome</keyword>
<dbReference type="RefSeq" id="WP_121807586.1">
    <property type="nucleotide sequence ID" value="NZ_RDBE01000010.1"/>
</dbReference>
<gene>
    <name evidence="4" type="ORF">D9V37_18520</name>
</gene>
<evidence type="ECO:0000259" key="3">
    <source>
        <dbReference type="Pfam" id="PF12089"/>
    </source>
</evidence>
<sequence>MSEREQSTTRLSRVAERSSARSSRAASPAPAAASPSGTTRNGARTERPAATSGQAPAAKTVRRPRRARLRLTQVDAWSVMKTSFLLSIAMGIVTVVAVAIVWTVLGAAGVWDSLNNTIQTVMGNDFRIQDYVGTGRVLGFTMLVAVVDVVLITAIATLGAFLYNLSATLLGGIEVTLTEDN</sequence>
<feature type="transmembrane region" description="Helical" evidence="2">
    <location>
        <begin position="84"/>
        <end position="105"/>
    </location>
</feature>
<accession>A0A3L8P0H0</accession>
<dbReference type="OrthoDB" id="3240216at2"/>
<keyword evidence="2" id="KW-0812">Transmembrane</keyword>
<keyword evidence="2" id="KW-1133">Transmembrane helix</keyword>
<dbReference type="AlphaFoldDB" id="A0A3L8P0H0"/>
<reference evidence="4 5" key="1">
    <citation type="submission" date="2018-10" db="EMBL/GenBank/DDBJ databases">
        <title>Marmoricola sp. 4Q3S-7 whole genome shotgun sequence.</title>
        <authorList>
            <person name="Li F."/>
        </authorList>
    </citation>
    <scope>NUCLEOTIDE SEQUENCE [LARGE SCALE GENOMIC DNA]</scope>
    <source>
        <strain evidence="4 5">4Q3S-7</strain>
    </source>
</reference>
<name>A0A3L8P0H0_9ACTN</name>
<feature type="domain" description="DUF3566" evidence="3">
    <location>
        <begin position="64"/>
        <end position="179"/>
    </location>
</feature>
<protein>
    <submittedName>
        <fullName evidence="4">DUF3566 domain-containing protein</fullName>
    </submittedName>
</protein>
<evidence type="ECO:0000313" key="4">
    <source>
        <dbReference type="EMBL" id="RLV48079.1"/>
    </source>
</evidence>
<feature type="transmembrane region" description="Helical" evidence="2">
    <location>
        <begin position="137"/>
        <end position="163"/>
    </location>
</feature>
<dbReference type="InterPro" id="IPR021949">
    <property type="entry name" value="DUF3566_TM"/>
</dbReference>
<evidence type="ECO:0000313" key="5">
    <source>
        <dbReference type="Proteomes" id="UP000281708"/>
    </source>
</evidence>